<dbReference type="AlphaFoldDB" id="A0A6L2M520"/>
<evidence type="ECO:0000313" key="1">
    <source>
        <dbReference type="EMBL" id="GEU68710.1"/>
    </source>
</evidence>
<comment type="caution">
    <text evidence="1">The sequence shown here is derived from an EMBL/GenBank/DDBJ whole genome shotgun (WGS) entry which is preliminary data.</text>
</comment>
<reference evidence="1" key="1">
    <citation type="journal article" date="2019" name="Sci. Rep.">
        <title>Draft genome of Tanacetum cinerariifolium, the natural source of mosquito coil.</title>
        <authorList>
            <person name="Yamashiro T."/>
            <person name="Shiraishi A."/>
            <person name="Satake H."/>
            <person name="Nakayama K."/>
        </authorList>
    </citation>
    <scope>NUCLEOTIDE SEQUENCE</scope>
</reference>
<protein>
    <submittedName>
        <fullName evidence="1">Uncharacterized protein</fullName>
    </submittedName>
</protein>
<accession>A0A6L2M520</accession>
<sequence>QKKASTEPQFRVMAFVQGLVEACGLEDGQGLVQARQGLVHDGQGLEGHVVVGQPDGTRDSFLGSSVELLMKKSKTISKKNIQKLKTKERTTAK</sequence>
<proteinExistence type="predicted"/>
<gene>
    <name evidence="1" type="ORF">Tci_040688</name>
</gene>
<organism evidence="1">
    <name type="scientific">Tanacetum cinerariifolium</name>
    <name type="common">Dalmatian daisy</name>
    <name type="synonym">Chrysanthemum cinerariifolium</name>
    <dbReference type="NCBI Taxonomy" id="118510"/>
    <lineage>
        <taxon>Eukaryota</taxon>
        <taxon>Viridiplantae</taxon>
        <taxon>Streptophyta</taxon>
        <taxon>Embryophyta</taxon>
        <taxon>Tracheophyta</taxon>
        <taxon>Spermatophyta</taxon>
        <taxon>Magnoliopsida</taxon>
        <taxon>eudicotyledons</taxon>
        <taxon>Gunneridae</taxon>
        <taxon>Pentapetalae</taxon>
        <taxon>asterids</taxon>
        <taxon>campanulids</taxon>
        <taxon>Asterales</taxon>
        <taxon>Asteraceae</taxon>
        <taxon>Asteroideae</taxon>
        <taxon>Anthemideae</taxon>
        <taxon>Anthemidinae</taxon>
        <taxon>Tanacetum</taxon>
    </lineage>
</organism>
<name>A0A6L2M520_TANCI</name>
<feature type="non-terminal residue" evidence="1">
    <location>
        <position position="1"/>
    </location>
</feature>
<dbReference type="EMBL" id="BKCJ010005801">
    <property type="protein sequence ID" value="GEU68710.1"/>
    <property type="molecule type" value="Genomic_DNA"/>
</dbReference>